<evidence type="ECO:0000313" key="1">
    <source>
        <dbReference type="EMBL" id="CAG6574234.1"/>
    </source>
</evidence>
<reference evidence="1" key="1">
    <citation type="submission" date="2021-05" db="EMBL/GenBank/DDBJ databases">
        <authorList>
            <person name="Alioto T."/>
            <person name="Alioto T."/>
            <person name="Gomez Garrido J."/>
        </authorList>
    </citation>
    <scope>NUCLEOTIDE SEQUENCE</scope>
</reference>
<dbReference type="AlphaFoldDB" id="A0A8D8JL26"/>
<dbReference type="EMBL" id="HBUE01095092">
    <property type="protein sequence ID" value="CAG6483133.1"/>
    <property type="molecule type" value="Transcribed_RNA"/>
</dbReference>
<protein>
    <submittedName>
        <fullName evidence="1">(northern house mosquito) hypothetical protein</fullName>
    </submittedName>
</protein>
<dbReference type="EMBL" id="HBUE01095097">
    <property type="protein sequence ID" value="CAG6483139.1"/>
    <property type="molecule type" value="Transcribed_RNA"/>
</dbReference>
<proteinExistence type="predicted"/>
<dbReference type="EMBL" id="HBUE01186019">
    <property type="protein sequence ID" value="CAG6522603.1"/>
    <property type="molecule type" value="Transcribed_RNA"/>
</dbReference>
<dbReference type="EMBL" id="HBUE01291746">
    <property type="protein sequence ID" value="CAG6574234.1"/>
    <property type="molecule type" value="Transcribed_RNA"/>
</dbReference>
<organism evidence="1">
    <name type="scientific">Culex pipiens</name>
    <name type="common">House mosquito</name>
    <dbReference type="NCBI Taxonomy" id="7175"/>
    <lineage>
        <taxon>Eukaryota</taxon>
        <taxon>Metazoa</taxon>
        <taxon>Ecdysozoa</taxon>
        <taxon>Arthropoda</taxon>
        <taxon>Hexapoda</taxon>
        <taxon>Insecta</taxon>
        <taxon>Pterygota</taxon>
        <taxon>Neoptera</taxon>
        <taxon>Endopterygota</taxon>
        <taxon>Diptera</taxon>
        <taxon>Nematocera</taxon>
        <taxon>Culicoidea</taxon>
        <taxon>Culicidae</taxon>
        <taxon>Culicinae</taxon>
        <taxon>Culicini</taxon>
        <taxon>Culex</taxon>
        <taxon>Culex</taxon>
    </lineage>
</organism>
<accession>A0A8D8JL26</accession>
<sequence length="131" mass="14710">MLVLFGFYHSSCWVRDKALVVCRSVCLSLVQSRDRRGLYQMNGGGSAVHDQRLQFLVRVLQAVQLLVQPGSGAGPRFRPVHRGLILAGEKLLSSQRGRRYAVATVCQIFPNFGPIPEQQFVFGRLDRTRVP</sequence>
<name>A0A8D8JL26_CULPI</name>
<dbReference type="EMBL" id="HBUE01095096">
    <property type="protein sequence ID" value="CAG6483137.1"/>
    <property type="molecule type" value="Transcribed_RNA"/>
</dbReference>